<dbReference type="PANTHER" id="PTHR24373:SF275">
    <property type="entry name" value="TIR DOMAIN-CONTAINING PROTEIN"/>
    <property type="match status" value="1"/>
</dbReference>
<evidence type="ECO:0000313" key="3">
    <source>
        <dbReference type="Proteomes" id="UP000694255"/>
    </source>
</evidence>
<proteinExistence type="predicted"/>
<keyword evidence="1" id="KW-0732">Signal</keyword>
<dbReference type="PANTHER" id="PTHR24373">
    <property type="entry name" value="SLIT RELATED LEUCINE-RICH REPEAT NEURONAL PROTEIN"/>
    <property type="match status" value="1"/>
</dbReference>
<dbReference type="Proteomes" id="UP000694255">
    <property type="component" value="Unassembled WGS sequence"/>
</dbReference>
<dbReference type="RefSeq" id="XP_049264057.1">
    <property type="nucleotide sequence ID" value="XM_049406461.1"/>
</dbReference>
<evidence type="ECO:0000256" key="1">
    <source>
        <dbReference type="ARBA" id="ARBA00022729"/>
    </source>
</evidence>
<name>A0A8J5QNV2_9ASCO</name>
<sequence length="765" mass="88342">MRYSDNPTKHISMSQTSEHPFKNLCSLPDELIAKVLSFLEKQYLKAIVDEADNRIKQIARYIYYDKIKIRSNSDYDIAKDPELTSKDFYNNLYQSSLIMSIDEFISFHEMNSKHPIGFLELSDEELLEIHKRYPSSLRQVVSIHVHCLNVSCISQLPQLPYNIERLDCPSVGAYHYVDDFEYPRTIKHLNISYGRFKDLRAFVKTFPYLETLVMSGVVIPLDGLSVDLPWLNTLGTNSSSLKKFNNKEIKLPDRIGDFTIFYSESAEEEEDIPFQEETPSYSDHISFNLGSCSKLKALTLYGNKQVELNNITVPPFLAKLSLVGISCIYHGEILQSLGTLNVLEITGKLETCCYYQIFKVFKFPTSLRKLVIRNAQFRSEIQKGLEDAKLELNECFNSDGKFEIGRSDLQLPLQLEELLFSGFPFLCFTEEWKMPPNLLGLRLSILDGFEPFSSCYLPRRLRSLEVERVGLGFLKDIQFPETLNYVSFDQCKICYVENTNLFELKNLRTLVLRDNTSSRTPFRIDQNLIDSYDLSPMKSLMSLDLSGIRFGDICAVKFPYWLEKLKLNDCKFCRFGKLFEFPINLLYLGLAKNNLLILEVLEKLPRQLKQLNMSWITTTKNEPIKISHNALEELFLERAKFDSFDFSLCNNLKKLSLKRTSHDLLHSAQFPISLEELDLNSATATRLVSDFPLPNGLYSNFARLSRLKGLDLRESIIQMFVRNPPEVMNLSRRLQGETSNGTPVVYDWSKGAYFYTEEEVDELTS</sequence>
<gene>
    <name evidence="2" type="ORF">J8A68_002685</name>
</gene>
<keyword evidence="3" id="KW-1185">Reference proteome</keyword>
<organism evidence="2 3">
    <name type="scientific">[Candida] subhashii</name>
    <dbReference type="NCBI Taxonomy" id="561895"/>
    <lineage>
        <taxon>Eukaryota</taxon>
        <taxon>Fungi</taxon>
        <taxon>Dikarya</taxon>
        <taxon>Ascomycota</taxon>
        <taxon>Saccharomycotina</taxon>
        <taxon>Pichiomycetes</taxon>
        <taxon>Debaryomycetaceae</taxon>
        <taxon>Spathaspora</taxon>
    </lineage>
</organism>
<protein>
    <submittedName>
        <fullName evidence="2">Uncharacterized protein</fullName>
    </submittedName>
</protein>
<accession>A0A8J5QNV2</accession>
<comment type="caution">
    <text evidence="2">The sequence shown here is derived from an EMBL/GenBank/DDBJ whole genome shotgun (WGS) entry which is preliminary data.</text>
</comment>
<dbReference type="GeneID" id="73469486"/>
<dbReference type="EMBL" id="JAGSYN010000117">
    <property type="protein sequence ID" value="KAG7663825.1"/>
    <property type="molecule type" value="Genomic_DNA"/>
</dbReference>
<dbReference type="AlphaFoldDB" id="A0A8J5QNV2"/>
<reference evidence="2 3" key="1">
    <citation type="journal article" date="2021" name="DNA Res.">
        <title>Genome analysis of Candida subhashii reveals its hybrid nature and dual mitochondrial genome conformations.</title>
        <authorList>
            <person name="Mixao V."/>
            <person name="Hegedusova E."/>
            <person name="Saus E."/>
            <person name="Pryszcz L.P."/>
            <person name="Cillingova A."/>
            <person name="Nosek J."/>
            <person name="Gabaldon T."/>
        </authorList>
    </citation>
    <scope>NUCLEOTIDE SEQUENCE [LARGE SCALE GENOMIC DNA]</scope>
    <source>
        <strain evidence="2 3">CBS 10753</strain>
    </source>
</reference>
<evidence type="ECO:0000313" key="2">
    <source>
        <dbReference type="EMBL" id="KAG7663825.1"/>
    </source>
</evidence>
<dbReference type="InterPro" id="IPR050328">
    <property type="entry name" value="Dev_Immune_Receptor"/>
</dbReference>